<evidence type="ECO:0000313" key="3">
    <source>
        <dbReference type="Proteomes" id="UP001396334"/>
    </source>
</evidence>
<gene>
    <name evidence="2" type="ORF">V6N11_040855</name>
</gene>
<protein>
    <recommendedName>
        <fullName evidence="1">Serine hydrolase domain-containing protein</fullName>
    </recommendedName>
</protein>
<dbReference type="Gene3D" id="3.40.50.1820">
    <property type="entry name" value="alpha/beta hydrolase"/>
    <property type="match status" value="1"/>
</dbReference>
<dbReference type="PANTHER" id="PTHR22778:SF52">
    <property type="entry name" value="SERINE HYDROLASE FSH DOMAIN-CONTAINING PROTEIN"/>
    <property type="match status" value="1"/>
</dbReference>
<evidence type="ECO:0000313" key="2">
    <source>
        <dbReference type="EMBL" id="KAK9012822.1"/>
    </source>
</evidence>
<dbReference type="Pfam" id="PF03959">
    <property type="entry name" value="FSH1"/>
    <property type="match status" value="1"/>
</dbReference>
<comment type="caution">
    <text evidence="2">The sequence shown here is derived from an EMBL/GenBank/DDBJ whole genome shotgun (WGS) entry which is preliminary data.</text>
</comment>
<feature type="domain" description="Serine hydrolase" evidence="1">
    <location>
        <begin position="69"/>
        <end position="170"/>
    </location>
</feature>
<dbReference type="InterPro" id="IPR029058">
    <property type="entry name" value="AB_hydrolase_fold"/>
</dbReference>
<dbReference type="SUPFAM" id="SSF53474">
    <property type="entry name" value="alpha/beta-Hydrolases"/>
    <property type="match status" value="1"/>
</dbReference>
<organism evidence="2 3">
    <name type="scientific">Hibiscus sabdariffa</name>
    <name type="common">roselle</name>
    <dbReference type="NCBI Taxonomy" id="183260"/>
    <lineage>
        <taxon>Eukaryota</taxon>
        <taxon>Viridiplantae</taxon>
        <taxon>Streptophyta</taxon>
        <taxon>Embryophyta</taxon>
        <taxon>Tracheophyta</taxon>
        <taxon>Spermatophyta</taxon>
        <taxon>Magnoliopsida</taxon>
        <taxon>eudicotyledons</taxon>
        <taxon>Gunneridae</taxon>
        <taxon>Pentapetalae</taxon>
        <taxon>rosids</taxon>
        <taxon>malvids</taxon>
        <taxon>Malvales</taxon>
        <taxon>Malvaceae</taxon>
        <taxon>Malvoideae</taxon>
        <taxon>Hibiscus</taxon>
    </lineage>
</organism>
<dbReference type="Proteomes" id="UP001396334">
    <property type="component" value="Unassembled WGS sequence"/>
</dbReference>
<name>A0ABR2RIR3_9ROSI</name>
<accession>A0ABR2RIR3</accession>
<keyword evidence="3" id="KW-1185">Reference proteome</keyword>
<reference evidence="2 3" key="1">
    <citation type="journal article" date="2024" name="G3 (Bethesda)">
        <title>Genome assembly of Hibiscus sabdariffa L. provides insights into metabolisms of medicinal natural products.</title>
        <authorList>
            <person name="Kim T."/>
        </authorList>
    </citation>
    <scope>NUCLEOTIDE SEQUENCE [LARGE SCALE GENOMIC DNA]</scope>
    <source>
        <strain evidence="2">TK-2024</strain>
        <tissue evidence="2">Old leaves</tissue>
    </source>
</reference>
<dbReference type="EMBL" id="JBBPBN010000022">
    <property type="protein sequence ID" value="KAK9012822.1"/>
    <property type="molecule type" value="Genomic_DNA"/>
</dbReference>
<dbReference type="PANTHER" id="PTHR22778">
    <property type="entry name" value="OVARIAN CANCER GENE-2 PROTEIN-RELATED"/>
    <property type="match status" value="1"/>
</dbReference>
<evidence type="ECO:0000259" key="1">
    <source>
        <dbReference type="Pfam" id="PF03959"/>
    </source>
</evidence>
<dbReference type="InterPro" id="IPR005645">
    <property type="entry name" value="FSH-like_dom"/>
</dbReference>
<sequence length="194" mass="22026">MGSQIQRKPRILCLHGFRTSAEILKKQVLVWPSTVLEKLDLDFLDAPYPAQHKSGAEGIYHPPHYEWFQGSSYISRVAWNAKRWISLTRVPKIKFLILISGAKFGWSLIGHHELTRNAFSSPLECPSLHIMGEMDMVKQESTALVQSFVDPFVINHPQGHTVPSLDEKSTEVMLGFIERIQKTMATDDEQNLAS</sequence>
<proteinExistence type="predicted"/>